<reference evidence="2 3" key="1">
    <citation type="submission" date="2020-08" db="EMBL/GenBank/DDBJ databases">
        <authorList>
            <person name="Liu C."/>
            <person name="Sun Q."/>
        </authorList>
    </citation>
    <scope>NUCLEOTIDE SEQUENCE [LARGE SCALE GENOMIC DNA]</scope>
    <source>
        <strain evidence="2 3">NSJ-59</strain>
    </source>
</reference>
<dbReference type="EMBL" id="JACOGK010000032">
    <property type="protein sequence ID" value="MBC3537600.1"/>
    <property type="molecule type" value="Genomic_DNA"/>
</dbReference>
<gene>
    <name evidence="2" type="ORF">H8J70_10080</name>
</gene>
<evidence type="ECO:0000256" key="1">
    <source>
        <dbReference type="SAM" id="MobiDB-lite"/>
    </source>
</evidence>
<dbReference type="Pfam" id="PF04977">
    <property type="entry name" value="DivIC"/>
    <property type="match status" value="1"/>
</dbReference>
<name>A0ABR6VLH3_9FIRM</name>
<dbReference type="Proteomes" id="UP000606870">
    <property type="component" value="Unassembled WGS sequence"/>
</dbReference>
<feature type="region of interest" description="Disordered" evidence="1">
    <location>
        <begin position="1"/>
        <end position="24"/>
    </location>
</feature>
<evidence type="ECO:0000313" key="2">
    <source>
        <dbReference type="EMBL" id="MBC3537600.1"/>
    </source>
</evidence>
<sequence>MKRTKQQRPVPQGRRRKSRRKKKARWSAYTRLVVVLLIAGTVFLSIKLYELWEIRQDMQITIRQEQELTEENQRLHNQKDLLESPAEIMRQAREQFGMARPGEIPYRP</sequence>
<keyword evidence="3" id="KW-1185">Reference proteome</keyword>
<comment type="caution">
    <text evidence="2">The sequence shown here is derived from an EMBL/GenBank/DDBJ whole genome shotgun (WGS) entry which is preliminary data.</text>
</comment>
<evidence type="ECO:0000313" key="3">
    <source>
        <dbReference type="Proteomes" id="UP000606870"/>
    </source>
</evidence>
<organism evidence="2 3">
    <name type="scientific">Megasphaera hominis</name>
    <dbReference type="NCBI Taxonomy" id="159836"/>
    <lineage>
        <taxon>Bacteria</taxon>
        <taxon>Bacillati</taxon>
        <taxon>Bacillota</taxon>
        <taxon>Negativicutes</taxon>
        <taxon>Veillonellales</taxon>
        <taxon>Veillonellaceae</taxon>
        <taxon>Megasphaera</taxon>
    </lineage>
</organism>
<proteinExistence type="predicted"/>
<dbReference type="InterPro" id="IPR007060">
    <property type="entry name" value="FtsL/DivIC"/>
</dbReference>
<protein>
    <submittedName>
        <fullName evidence="2">Septum formation initiator family protein</fullName>
    </submittedName>
</protein>
<feature type="compositionally biased region" description="Basic residues" evidence="1">
    <location>
        <begin position="13"/>
        <end position="24"/>
    </location>
</feature>
<accession>A0ABR6VLH3</accession>
<dbReference type="RefSeq" id="WP_186504105.1">
    <property type="nucleotide sequence ID" value="NZ_JACOGK010000032.1"/>
</dbReference>